<dbReference type="AlphaFoldDB" id="A0A494VRY5"/>
<evidence type="ECO:0000313" key="1">
    <source>
        <dbReference type="EMBL" id="AYL97219.1"/>
    </source>
</evidence>
<keyword evidence="2" id="KW-1185">Reference proteome</keyword>
<dbReference type="Proteomes" id="UP000270046">
    <property type="component" value="Chromosome"/>
</dbReference>
<accession>A0A494VRY5</accession>
<organism evidence="1 2">
    <name type="scientific">Mucilaginibacter celer</name>
    <dbReference type="NCBI Taxonomy" id="2305508"/>
    <lineage>
        <taxon>Bacteria</taxon>
        <taxon>Pseudomonadati</taxon>
        <taxon>Bacteroidota</taxon>
        <taxon>Sphingobacteriia</taxon>
        <taxon>Sphingobacteriales</taxon>
        <taxon>Sphingobacteriaceae</taxon>
        <taxon>Mucilaginibacter</taxon>
    </lineage>
</organism>
<proteinExistence type="predicted"/>
<evidence type="ECO:0000313" key="2">
    <source>
        <dbReference type="Proteomes" id="UP000270046"/>
    </source>
</evidence>
<reference evidence="1 2" key="1">
    <citation type="submission" date="2018-10" db="EMBL/GenBank/DDBJ databases">
        <title>Genome sequencing of Mucilaginibacter sp. HYN0043.</title>
        <authorList>
            <person name="Kim M."/>
            <person name="Yi H."/>
        </authorList>
    </citation>
    <scope>NUCLEOTIDE SEQUENCE [LARGE SCALE GENOMIC DNA]</scope>
    <source>
        <strain evidence="1 2">HYN0043</strain>
    </source>
</reference>
<gene>
    <name evidence="1" type="ORF">HYN43_018735</name>
</gene>
<dbReference type="OrthoDB" id="798998at2"/>
<protein>
    <submittedName>
        <fullName evidence="1">Uncharacterized protein</fullName>
    </submittedName>
</protein>
<dbReference type="EMBL" id="CP032869">
    <property type="protein sequence ID" value="AYL97219.1"/>
    <property type="molecule type" value="Genomic_DNA"/>
</dbReference>
<sequence length="149" mass="16021">MCVNHYKTIAMYKYLFLLLLIALMPACKKHNQNGCPAKACTYVFASISVNFVDKDGKPVPAKDVKAINKRTGKQIIASSNGPAVPGVGPNIFTIATDNNKNEFSADGDDVELTATNATTNQTKITLFKISGGCNCHIDKVSGPEKIVLE</sequence>
<name>A0A494VRY5_9SPHI</name>
<dbReference type="KEGG" id="muh:HYN43_018735"/>